<dbReference type="Proteomes" id="UP001217089">
    <property type="component" value="Unassembled WGS sequence"/>
</dbReference>
<name>A0ABQ9FQW2_TEGGR</name>
<accession>A0ABQ9FQW2</accession>
<keyword evidence="2" id="KW-1185">Reference proteome</keyword>
<reference evidence="1 2" key="1">
    <citation type="submission" date="2022-12" db="EMBL/GenBank/DDBJ databases">
        <title>Chromosome-level genome of Tegillarca granosa.</title>
        <authorList>
            <person name="Kim J."/>
        </authorList>
    </citation>
    <scope>NUCLEOTIDE SEQUENCE [LARGE SCALE GENOMIC DNA]</scope>
    <source>
        <strain evidence="1">Teg-2019</strain>
        <tissue evidence="1">Adductor muscle</tissue>
    </source>
</reference>
<protein>
    <submittedName>
        <fullName evidence="1">Uncharacterized protein</fullName>
    </submittedName>
</protein>
<evidence type="ECO:0000313" key="2">
    <source>
        <dbReference type="Proteomes" id="UP001217089"/>
    </source>
</evidence>
<gene>
    <name evidence="1" type="ORF">KUTeg_003746</name>
</gene>
<dbReference type="EMBL" id="JARBDR010000214">
    <property type="protein sequence ID" value="KAJ8318655.1"/>
    <property type="molecule type" value="Genomic_DNA"/>
</dbReference>
<organism evidence="1 2">
    <name type="scientific">Tegillarca granosa</name>
    <name type="common">Malaysian cockle</name>
    <name type="synonym">Anadara granosa</name>
    <dbReference type="NCBI Taxonomy" id="220873"/>
    <lineage>
        <taxon>Eukaryota</taxon>
        <taxon>Metazoa</taxon>
        <taxon>Spiralia</taxon>
        <taxon>Lophotrochozoa</taxon>
        <taxon>Mollusca</taxon>
        <taxon>Bivalvia</taxon>
        <taxon>Autobranchia</taxon>
        <taxon>Pteriomorphia</taxon>
        <taxon>Arcoida</taxon>
        <taxon>Arcoidea</taxon>
        <taxon>Arcidae</taxon>
        <taxon>Tegillarca</taxon>
    </lineage>
</organism>
<proteinExistence type="predicted"/>
<comment type="caution">
    <text evidence="1">The sequence shown here is derived from an EMBL/GenBank/DDBJ whole genome shotgun (WGS) entry which is preliminary data.</text>
</comment>
<evidence type="ECO:0000313" key="1">
    <source>
        <dbReference type="EMBL" id="KAJ8318655.1"/>
    </source>
</evidence>
<sequence>MDCTIFNECIQIILTSFKLIHISTCCNSSDLLVLIFNFNFKAIIRDFSVMLCKFPILGAFIKTEFFISHYFIINGMKETNTHKVYHDVAFLQVDTVGIHICLLNVTFVLNNEAINQ</sequence>